<dbReference type="Proteomes" id="UP000321199">
    <property type="component" value="Chromosome"/>
</dbReference>
<evidence type="ECO:0000256" key="8">
    <source>
        <dbReference type="ARBA" id="ARBA00029346"/>
    </source>
</evidence>
<feature type="binding site" evidence="9">
    <location>
        <begin position="91"/>
        <end position="93"/>
    </location>
    <ligand>
        <name>ATP</name>
        <dbReference type="ChEBI" id="CHEBI:30616"/>
    </ligand>
</feature>
<dbReference type="EMBL" id="CP042344">
    <property type="protein sequence ID" value="QEA13640.1"/>
    <property type="molecule type" value="Genomic_DNA"/>
</dbReference>
<dbReference type="HAMAP" id="MF_00151">
    <property type="entry name" value="PPAT_bact"/>
    <property type="match status" value="1"/>
</dbReference>
<keyword evidence="3 9" id="KW-0548">Nucleotidyltransferase</keyword>
<evidence type="ECO:0000256" key="9">
    <source>
        <dbReference type="HAMAP-Rule" id="MF_00151"/>
    </source>
</evidence>
<feature type="binding site" evidence="9">
    <location>
        <position position="44"/>
    </location>
    <ligand>
        <name>substrate</name>
    </ligand>
</feature>
<dbReference type="Gene3D" id="3.40.50.620">
    <property type="entry name" value="HUPs"/>
    <property type="match status" value="1"/>
</dbReference>
<dbReference type="PANTHER" id="PTHR21342">
    <property type="entry name" value="PHOSPHOPANTETHEINE ADENYLYLTRANSFERASE"/>
    <property type="match status" value="1"/>
</dbReference>
<dbReference type="GO" id="GO:0005737">
    <property type="term" value="C:cytoplasm"/>
    <property type="evidence" value="ECO:0007669"/>
    <property type="project" value="UniProtKB-SubCell"/>
</dbReference>
<feature type="binding site" evidence="9">
    <location>
        <position position="20"/>
    </location>
    <ligand>
        <name>ATP</name>
        <dbReference type="ChEBI" id="CHEBI:30616"/>
    </ligand>
</feature>
<sequence>MPDHRLAVFPGTFDPITLGHEDMLRRACALFDGVILAVAIAHHKKTLFTLDERLALARAALADLPQVQVLPFEGLVTEFAVAQGAQVMVRGLRSGSDFDYEFQLADMNRHLRPEVDTVFLTPDARWQSISSTLVREIATLGGKVQGLVSAAVLAPLLAKVGRQQ</sequence>
<dbReference type="Pfam" id="PF01467">
    <property type="entry name" value="CTP_transf_like"/>
    <property type="match status" value="1"/>
</dbReference>
<feature type="binding site" evidence="9">
    <location>
        <begin position="12"/>
        <end position="13"/>
    </location>
    <ligand>
        <name>ATP</name>
        <dbReference type="ChEBI" id="CHEBI:30616"/>
    </ligand>
</feature>
<organism evidence="11 12">
    <name type="scientific">Comamonas flocculans</name>
    <dbReference type="NCBI Taxonomy" id="2597701"/>
    <lineage>
        <taxon>Bacteria</taxon>
        <taxon>Pseudomonadati</taxon>
        <taxon>Pseudomonadota</taxon>
        <taxon>Betaproteobacteria</taxon>
        <taxon>Burkholderiales</taxon>
        <taxon>Comamonadaceae</taxon>
        <taxon>Comamonas</taxon>
    </lineage>
</organism>
<keyword evidence="7 9" id="KW-0173">Coenzyme A biosynthesis</keyword>
<keyword evidence="2 9" id="KW-0808">Transferase</keyword>
<comment type="similarity">
    <text evidence="9">Belongs to the bacterial CoaD family.</text>
</comment>
<feature type="binding site" evidence="9">
    <location>
        <position position="12"/>
    </location>
    <ligand>
        <name>substrate</name>
    </ligand>
</feature>
<accession>A0A5B8RVX0</accession>
<comment type="subcellular location">
    <subcellularLocation>
        <location evidence="9">Cytoplasm</location>
    </subcellularLocation>
</comment>
<feature type="binding site" evidence="9">
    <location>
        <position position="76"/>
    </location>
    <ligand>
        <name>substrate</name>
    </ligand>
</feature>
<dbReference type="RefSeq" id="WP_146913230.1">
    <property type="nucleotide sequence ID" value="NZ_CP042344.1"/>
</dbReference>
<proteinExistence type="inferred from homology"/>
<dbReference type="NCBIfam" id="TIGR00125">
    <property type="entry name" value="cyt_tran_rel"/>
    <property type="match status" value="1"/>
</dbReference>
<dbReference type="InterPro" id="IPR004821">
    <property type="entry name" value="Cyt_trans-like"/>
</dbReference>
<dbReference type="KEGG" id="cof:FOZ74_11720"/>
<gene>
    <name evidence="9 11" type="primary">coaD</name>
    <name evidence="11" type="ORF">FOZ74_11720</name>
</gene>
<comment type="function">
    <text evidence="9">Reversibly transfers an adenylyl group from ATP to 4'-phosphopantetheine, yielding dephospho-CoA (dPCoA) and pyrophosphate.</text>
</comment>
<evidence type="ECO:0000256" key="3">
    <source>
        <dbReference type="ARBA" id="ARBA00022695"/>
    </source>
</evidence>
<evidence type="ECO:0000259" key="10">
    <source>
        <dbReference type="Pfam" id="PF01467"/>
    </source>
</evidence>
<feature type="binding site" evidence="9">
    <location>
        <position position="101"/>
    </location>
    <ligand>
        <name>ATP</name>
        <dbReference type="ChEBI" id="CHEBI:30616"/>
    </ligand>
</feature>
<dbReference type="PANTHER" id="PTHR21342:SF1">
    <property type="entry name" value="PHOSPHOPANTETHEINE ADENYLYLTRANSFERASE"/>
    <property type="match status" value="1"/>
</dbReference>
<dbReference type="GO" id="GO:0004595">
    <property type="term" value="F:pantetheine-phosphate adenylyltransferase activity"/>
    <property type="evidence" value="ECO:0007669"/>
    <property type="project" value="UniProtKB-UniRule"/>
</dbReference>
<dbReference type="EC" id="2.7.7.3" evidence="9"/>
<evidence type="ECO:0000256" key="6">
    <source>
        <dbReference type="ARBA" id="ARBA00022842"/>
    </source>
</evidence>
<feature type="binding site" evidence="9">
    <location>
        <begin position="126"/>
        <end position="132"/>
    </location>
    <ligand>
        <name>ATP</name>
        <dbReference type="ChEBI" id="CHEBI:30616"/>
    </ligand>
</feature>
<evidence type="ECO:0000256" key="1">
    <source>
        <dbReference type="ARBA" id="ARBA00022490"/>
    </source>
</evidence>
<protein>
    <recommendedName>
        <fullName evidence="9">Phosphopantetheine adenylyltransferase</fullName>
        <ecNumber evidence="9">2.7.7.3</ecNumber>
    </recommendedName>
    <alternativeName>
        <fullName evidence="9">Dephospho-CoA pyrophosphorylase</fullName>
    </alternativeName>
    <alternativeName>
        <fullName evidence="9">Pantetheine-phosphate adenylyltransferase</fullName>
        <shortName evidence="9">PPAT</shortName>
    </alternativeName>
</protein>
<name>A0A5B8RVX0_9BURK</name>
<dbReference type="GO" id="GO:0005524">
    <property type="term" value="F:ATP binding"/>
    <property type="evidence" value="ECO:0007669"/>
    <property type="project" value="UniProtKB-KW"/>
</dbReference>
<dbReference type="UniPathway" id="UPA00241">
    <property type="reaction ID" value="UER00355"/>
</dbReference>
<comment type="pathway">
    <text evidence="9">Cofactor biosynthesis; coenzyme A biosynthesis; CoA from (R)-pantothenate: step 4/5.</text>
</comment>
<dbReference type="InterPro" id="IPR014729">
    <property type="entry name" value="Rossmann-like_a/b/a_fold"/>
</dbReference>
<evidence type="ECO:0000313" key="12">
    <source>
        <dbReference type="Proteomes" id="UP000321199"/>
    </source>
</evidence>
<comment type="catalytic activity">
    <reaction evidence="8 9">
        <text>(R)-4'-phosphopantetheine + ATP + H(+) = 3'-dephospho-CoA + diphosphate</text>
        <dbReference type="Rhea" id="RHEA:19801"/>
        <dbReference type="ChEBI" id="CHEBI:15378"/>
        <dbReference type="ChEBI" id="CHEBI:30616"/>
        <dbReference type="ChEBI" id="CHEBI:33019"/>
        <dbReference type="ChEBI" id="CHEBI:57328"/>
        <dbReference type="ChEBI" id="CHEBI:61723"/>
        <dbReference type="EC" id="2.7.7.3"/>
    </reaction>
</comment>
<evidence type="ECO:0000256" key="4">
    <source>
        <dbReference type="ARBA" id="ARBA00022741"/>
    </source>
</evidence>
<comment type="subunit">
    <text evidence="9">Homohexamer.</text>
</comment>
<feature type="site" description="Transition state stabilizer" evidence="9">
    <location>
        <position position="20"/>
    </location>
</feature>
<feature type="binding site" evidence="9">
    <location>
        <position position="90"/>
    </location>
    <ligand>
        <name>substrate</name>
    </ligand>
</feature>
<keyword evidence="4 9" id="KW-0547">Nucleotide-binding</keyword>
<dbReference type="OrthoDB" id="9806661at2"/>
<dbReference type="NCBIfam" id="TIGR01510">
    <property type="entry name" value="coaD_prev_kdtB"/>
    <property type="match status" value="1"/>
</dbReference>
<keyword evidence="5 9" id="KW-0067">ATP-binding</keyword>
<evidence type="ECO:0000256" key="2">
    <source>
        <dbReference type="ARBA" id="ARBA00022679"/>
    </source>
</evidence>
<dbReference type="CDD" id="cd02163">
    <property type="entry name" value="PPAT"/>
    <property type="match status" value="1"/>
</dbReference>
<dbReference type="SUPFAM" id="SSF52374">
    <property type="entry name" value="Nucleotidylyl transferase"/>
    <property type="match status" value="1"/>
</dbReference>
<evidence type="ECO:0000256" key="7">
    <source>
        <dbReference type="ARBA" id="ARBA00022993"/>
    </source>
</evidence>
<feature type="domain" description="Cytidyltransferase-like" evidence="10">
    <location>
        <begin position="8"/>
        <end position="136"/>
    </location>
</feature>
<dbReference type="InterPro" id="IPR001980">
    <property type="entry name" value="PPAT"/>
</dbReference>
<evidence type="ECO:0000256" key="5">
    <source>
        <dbReference type="ARBA" id="ARBA00022840"/>
    </source>
</evidence>
<evidence type="ECO:0000313" key="11">
    <source>
        <dbReference type="EMBL" id="QEA13640.1"/>
    </source>
</evidence>
<dbReference type="GO" id="GO:0015937">
    <property type="term" value="P:coenzyme A biosynthetic process"/>
    <property type="evidence" value="ECO:0007669"/>
    <property type="project" value="UniProtKB-UniRule"/>
</dbReference>
<keyword evidence="1 9" id="KW-0963">Cytoplasm</keyword>
<reference evidence="11 12" key="1">
    <citation type="submission" date="2019-07" db="EMBL/GenBank/DDBJ databases">
        <title>Complete genome sequence of Comamonas sp. NLF 7-7 isolated from livestock.</title>
        <authorList>
            <person name="Kim D.H."/>
            <person name="Kim J.G."/>
        </authorList>
    </citation>
    <scope>NUCLEOTIDE SEQUENCE [LARGE SCALE GENOMIC DNA]</scope>
    <source>
        <strain evidence="11 12">NLF 7-7</strain>
    </source>
</reference>
<keyword evidence="12" id="KW-1185">Reference proteome</keyword>
<keyword evidence="6 9" id="KW-0460">Magnesium</keyword>
<dbReference type="PRINTS" id="PR01020">
    <property type="entry name" value="LPSBIOSNTHSS"/>
</dbReference>
<dbReference type="AlphaFoldDB" id="A0A5B8RVX0"/>
<comment type="cofactor">
    <cofactor evidence="9">
        <name>Mg(2+)</name>
        <dbReference type="ChEBI" id="CHEBI:18420"/>
    </cofactor>
</comment>